<dbReference type="PANTHER" id="PTHR24062">
    <property type="entry name" value="VOMERONASAL TYPE-1 RECEPTOR"/>
    <property type="match status" value="1"/>
</dbReference>
<keyword evidence="6 11" id="KW-1133">Transmembrane helix</keyword>
<evidence type="ECO:0000256" key="9">
    <source>
        <dbReference type="ARBA" id="ARBA00023170"/>
    </source>
</evidence>
<evidence type="ECO:0000313" key="13">
    <source>
        <dbReference type="Proteomes" id="UP000694387"/>
    </source>
</evidence>
<comment type="caution">
    <text evidence="11">Lacks conserved residue(s) required for the propagation of feature annotation.</text>
</comment>
<evidence type="ECO:0000256" key="8">
    <source>
        <dbReference type="ARBA" id="ARBA00023136"/>
    </source>
</evidence>
<evidence type="ECO:0000256" key="2">
    <source>
        <dbReference type="ARBA" id="ARBA00010663"/>
    </source>
</evidence>
<dbReference type="Gene3D" id="1.20.1070.10">
    <property type="entry name" value="Rhodopsin 7-helix transmembrane proteins"/>
    <property type="match status" value="1"/>
</dbReference>
<reference evidence="12" key="2">
    <citation type="submission" date="2025-08" db="UniProtKB">
        <authorList>
            <consortium name="Ensembl"/>
        </authorList>
    </citation>
    <scope>IDENTIFICATION</scope>
</reference>
<keyword evidence="13" id="KW-1185">Reference proteome</keyword>
<comment type="similarity">
    <text evidence="2 11">Belongs to the G-protein coupled receptor 1 family.</text>
</comment>
<feature type="transmembrane region" description="Helical" evidence="11">
    <location>
        <begin position="60"/>
        <end position="80"/>
    </location>
</feature>
<dbReference type="GO" id="GO:0005886">
    <property type="term" value="C:plasma membrane"/>
    <property type="evidence" value="ECO:0007669"/>
    <property type="project" value="UniProtKB-SubCell"/>
</dbReference>
<comment type="subcellular location">
    <subcellularLocation>
        <location evidence="1 11">Cell membrane</location>
        <topology evidence="1 11">Multi-pass membrane protein</topology>
    </subcellularLocation>
</comment>
<dbReference type="AlphaFoldDB" id="A0A8C4MQY6"/>
<accession>A0A8C4MQY6</accession>
<evidence type="ECO:0000313" key="12">
    <source>
        <dbReference type="Ensembl" id="ENSEASP00005030371.2"/>
    </source>
</evidence>
<evidence type="ECO:0000256" key="5">
    <source>
        <dbReference type="ARBA" id="ARBA00022692"/>
    </source>
</evidence>
<reference evidence="12 13" key="1">
    <citation type="journal article" date="2020" name="Nat. Commun.">
        <title>Donkey genomes provide new insights into domestication and selection for coat color.</title>
        <authorList>
            <person name="Wang"/>
            <person name="C."/>
            <person name="Li"/>
            <person name="H."/>
            <person name="Guo"/>
            <person name="Y."/>
            <person name="Huang"/>
            <person name="J."/>
            <person name="Sun"/>
            <person name="Y."/>
            <person name="Min"/>
            <person name="J."/>
            <person name="Wang"/>
            <person name="J."/>
            <person name="Fang"/>
            <person name="X."/>
            <person name="Zhao"/>
            <person name="Z."/>
            <person name="Wang"/>
            <person name="S."/>
            <person name="Zhang"/>
            <person name="Y."/>
            <person name="Liu"/>
            <person name="Q."/>
            <person name="Jiang"/>
            <person name="Q."/>
            <person name="Wang"/>
            <person name="X."/>
            <person name="Guo"/>
            <person name="Y."/>
            <person name="Yang"/>
            <person name="C."/>
            <person name="Wang"/>
            <person name="Y."/>
            <person name="Tian"/>
            <person name="F."/>
            <person name="Zhuang"/>
            <person name="G."/>
            <person name="Fan"/>
            <person name="Y."/>
            <person name="Gao"/>
            <person name="Q."/>
            <person name="Li"/>
            <person name="Y."/>
            <person name="Ju"/>
            <person name="Z."/>
            <person name="Li"/>
            <person name="J."/>
            <person name="Li"/>
            <person name="R."/>
            <person name="Hou"/>
            <person name="M."/>
            <person name="Yang"/>
            <person name="G."/>
            <person name="Liu"/>
            <person name="G."/>
            <person name="Liu"/>
            <person name="W."/>
            <person name="Guo"/>
            <person name="J."/>
            <person name="Pan"/>
            <person name="S."/>
            <person name="Fan"/>
            <person name="G."/>
            <person name="Zhang"/>
            <person name="W."/>
            <person name="Zhang"/>
            <person name="R."/>
            <person name="Yu"/>
            <person name="J."/>
            <person name="Zhang"/>
            <person name="X."/>
            <person name="Yin"/>
            <person name="Q."/>
            <person name="Ji"/>
            <person name="C."/>
            <person name="Jin"/>
            <person name="Y."/>
            <person name="Yue"/>
            <person name="G."/>
            <person name="Liu"/>
            <person name="M."/>
            <person name="Xu"/>
            <person name="J."/>
            <person name="Liu"/>
            <person name="S."/>
            <person name="Jordana"/>
            <person name="J."/>
            <person name="Noce"/>
            <person name="A."/>
            <person name="Amills"/>
            <person name="M."/>
            <person name="Wu"/>
            <person name="D.D."/>
            <person name="Li"/>
            <person name="S."/>
            <person name="Zhou"/>
            <person name="X. and Zhong"/>
            <person name="J."/>
        </authorList>
    </citation>
    <scope>NUCLEOTIDE SEQUENCE [LARGE SCALE GENOMIC DNA]</scope>
</reference>
<dbReference type="GeneTree" id="ENSGT00960000186612"/>
<keyword evidence="3 11" id="KW-1003">Cell membrane</keyword>
<keyword evidence="5 11" id="KW-0812">Transmembrane</keyword>
<keyword evidence="8 11" id="KW-0472">Membrane</keyword>
<evidence type="ECO:0000256" key="10">
    <source>
        <dbReference type="ARBA" id="ARBA00023224"/>
    </source>
</evidence>
<dbReference type="Proteomes" id="UP000694387">
    <property type="component" value="Chromosome 26"/>
</dbReference>
<keyword evidence="9 11" id="KW-0675">Receptor</keyword>
<evidence type="ECO:0000256" key="6">
    <source>
        <dbReference type="ARBA" id="ARBA00022989"/>
    </source>
</evidence>
<dbReference type="Pfam" id="PF03402">
    <property type="entry name" value="V1R"/>
    <property type="match status" value="1"/>
</dbReference>
<proteinExistence type="inferred from homology"/>
<keyword evidence="4 11" id="KW-0589">Pheromone response</keyword>
<evidence type="ECO:0000256" key="7">
    <source>
        <dbReference type="ARBA" id="ARBA00023040"/>
    </source>
</evidence>
<evidence type="ECO:0000256" key="1">
    <source>
        <dbReference type="ARBA" id="ARBA00004651"/>
    </source>
</evidence>
<organism evidence="12 13">
    <name type="scientific">Equus asinus</name>
    <name type="common">Donkey</name>
    <name type="synonym">Equus africanus asinus</name>
    <dbReference type="NCBI Taxonomy" id="9793"/>
    <lineage>
        <taxon>Eukaryota</taxon>
        <taxon>Metazoa</taxon>
        <taxon>Chordata</taxon>
        <taxon>Craniata</taxon>
        <taxon>Vertebrata</taxon>
        <taxon>Euteleostomi</taxon>
        <taxon>Mammalia</taxon>
        <taxon>Eutheria</taxon>
        <taxon>Laurasiatheria</taxon>
        <taxon>Perissodactyla</taxon>
        <taxon>Equidae</taxon>
        <taxon>Equus</taxon>
    </lineage>
</organism>
<dbReference type="InterPro" id="IPR004072">
    <property type="entry name" value="Vmron_rcpt_1"/>
</dbReference>
<name>A0A8C4MQY6_EQUAS</name>
<sequence>MFFQKDVLRTTWEVTVKITFLLQIGVGTLANVILFFYNVSTILLDQRQRPTHMILTHVSMANVLILLSSGIPHTMVAFALRKPLSTLGCKFSYYIHRVACHGSL</sequence>
<evidence type="ECO:0000256" key="4">
    <source>
        <dbReference type="ARBA" id="ARBA00022507"/>
    </source>
</evidence>
<keyword evidence="10 11" id="KW-0807">Transducer</keyword>
<feature type="transmembrane region" description="Helical" evidence="11">
    <location>
        <begin position="20"/>
        <end position="39"/>
    </location>
</feature>
<evidence type="ECO:0000256" key="3">
    <source>
        <dbReference type="ARBA" id="ARBA00022475"/>
    </source>
</evidence>
<dbReference type="GO" id="GO:0019236">
    <property type="term" value="P:response to pheromone"/>
    <property type="evidence" value="ECO:0007669"/>
    <property type="project" value="UniProtKB-KW"/>
</dbReference>
<reference evidence="12" key="3">
    <citation type="submission" date="2025-09" db="UniProtKB">
        <authorList>
            <consortium name="Ensembl"/>
        </authorList>
    </citation>
    <scope>IDENTIFICATION</scope>
</reference>
<dbReference type="Ensembl" id="ENSEAST00005033020.2">
    <property type="protein sequence ID" value="ENSEASP00005030371.2"/>
    <property type="gene ID" value="ENSEASG00005020683.2"/>
</dbReference>
<evidence type="ECO:0000256" key="11">
    <source>
        <dbReference type="RuleBase" id="RU364061"/>
    </source>
</evidence>
<protein>
    <recommendedName>
        <fullName evidence="11">Vomeronasal type-1 receptor</fullName>
    </recommendedName>
</protein>
<keyword evidence="7 11" id="KW-0297">G-protein coupled receptor</keyword>
<dbReference type="SUPFAM" id="SSF81321">
    <property type="entry name" value="Family A G protein-coupled receptor-like"/>
    <property type="match status" value="1"/>
</dbReference>
<dbReference type="GO" id="GO:0016503">
    <property type="term" value="F:pheromone receptor activity"/>
    <property type="evidence" value="ECO:0007669"/>
    <property type="project" value="InterPro"/>
</dbReference>